<evidence type="ECO:0000256" key="1">
    <source>
        <dbReference type="ARBA" id="ARBA00038240"/>
    </source>
</evidence>
<dbReference type="Pfam" id="PF01636">
    <property type="entry name" value="APH"/>
    <property type="match status" value="1"/>
</dbReference>
<comment type="similarity">
    <text evidence="1">Belongs to the pseudomonas-type ThrB family.</text>
</comment>
<sequence length="326" mass="37423">MSDFIREASEHWSQIDPDMSLELQSLGATNHVFRVQSSQTFYLRKYRARDVVQIQREHELLQNLSKDLNIIIAPVLTRDDSTFCKIGEDFYALFPEAKGTLIEKDELSELHAYELGKALANLHIQLSCITGNDFSTIALSWDKNAWVGRLEKIIAVIEANSEFSTNDSVLRRVKQQRDYLASSKAIHSYTPLTSMQLIHGDFHHFNIFFASNCAVSNVIDWDLIQNMPAGYDVARACMYMFNMELTRSLVLLKGYLSVKPLSRFELNDGAKAWAVYADHHVWALEEVFLKNNTAAQKFIPQSDFIPFMEQWSKIESALFESVHRNV</sequence>
<organism evidence="3 4">
    <name type="scientific">Vibrio splendidus</name>
    <dbReference type="NCBI Taxonomy" id="29497"/>
    <lineage>
        <taxon>Bacteria</taxon>
        <taxon>Pseudomonadati</taxon>
        <taxon>Pseudomonadota</taxon>
        <taxon>Gammaproteobacteria</taxon>
        <taxon>Vibrionales</taxon>
        <taxon>Vibrionaceae</taxon>
        <taxon>Vibrio</taxon>
    </lineage>
</organism>
<dbReference type="EMBL" id="MCSW01000028">
    <property type="protein sequence ID" value="PMF33133.1"/>
    <property type="molecule type" value="Genomic_DNA"/>
</dbReference>
<dbReference type="Gene3D" id="3.90.1200.10">
    <property type="match status" value="1"/>
</dbReference>
<dbReference type="InterPro" id="IPR011009">
    <property type="entry name" value="Kinase-like_dom_sf"/>
</dbReference>
<evidence type="ECO:0000313" key="3">
    <source>
        <dbReference type="EMBL" id="PMF33133.1"/>
    </source>
</evidence>
<comment type="caution">
    <text evidence="3">The sequence shown here is derived from an EMBL/GenBank/DDBJ whole genome shotgun (WGS) entry which is preliminary data.</text>
</comment>
<name>A0A2N7CJV8_VIBSP</name>
<dbReference type="PANTHER" id="PTHR21064">
    <property type="entry name" value="AMINOGLYCOSIDE PHOSPHOTRANSFERASE DOMAIN-CONTAINING PROTEIN-RELATED"/>
    <property type="match status" value="1"/>
</dbReference>
<evidence type="ECO:0000259" key="2">
    <source>
        <dbReference type="Pfam" id="PF01636"/>
    </source>
</evidence>
<dbReference type="SUPFAM" id="SSF56112">
    <property type="entry name" value="Protein kinase-like (PK-like)"/>
    <property type="match status" value="1"/>
</dbReference>
<keyword evidence="3" id="KW-0418">Kinase</keyword>
<dbReference type="GO" id="GO:0019202">
    <property type="term" value="F:amino acid kinase activity"/>
    <property type="evidence" value="ECO:0007669"/>
    <property type="project" value="TreeGrafter"/>
</dbReference>
<dbReference type="PANTHER" id="PTHR21064:SF6">
    <property type="entry name" value="AMINOGLYCOSIDE PHOSPHOTRANSFERASE DOMAIN-CONTAINING PROTEIN"/>
    <property type="match status" value="1"/>
</dbReference>
<dbReference type="RefSeq" id="WP_102481720.1">
    <property type="nucleotide sequence ID" value="NZ_MCSW01000028.1"/>
</dbReference>
<dbReference type="AlphaFoldDB" id="A0A2N7CJV8"/>
<accession>A0A2N7CJV8</accession>
<dbReference type="InterPro" id="IPR050249">
    <property type="entry name" value="Pseudomonas-type_ThrB"/>
</dbReference>
<reference evidence="4" key="1">
    <citation type="submission" date="2016-07" db="EMBL/GenBank/DDBJ databases">
        <title>Nontailed viruses are major unrecognized killers of bacteria in the ocean.</title>
        <authorList>
            <person name="Kauffman K."/>
            <person name="Hussain F."/>
            <person name="Yang J."/>
            <person name="Arevalo P."/>
            <person name="Brown J."/>
            <person name="Cutler M."/>
            <person name="Kelly L."/>
            <person name="Polz M.F."/>
        </authorList>
    </citation>
    <scope>NUCLEOTIDE SEQUENCE [LARGE SCALE GENOMIC DNA]</scope>
    <source>
        <strain evidence="4">10N.286.54.F3</strain>
    </source>
</reference>
<dbReference type="InterPro" id="IPR002575">
    <property type="entry name" value="Aminoglycoside_PTrfase"/>
</dbReference>
<dbReference type="Proteomes" id="UP000235405">
    <property type="component" value="Unassembled WGS sequence"/>
</dbReference>
<gene>
    <name evidence="3" type="ORF">BCV19_22295</name>
</gene>
<evidence type="ECO:0000313" key="4">
    <source>
        <dbReference type="Proteomes" id="UP000235405"/>
    </source>
</evidence>
<keyword evidence="3" id="KW-0808">Transferase</keyword>
<protein>
    <submittedName>
        <fullName evidence="3">Homoserine kinase</fullName>
    </submittedName>
</protein>
<feature type="domain" description="Aminoglycoside phosphotransferase" evidence="2">
    <location>
        <begin position="26"/>
        <end position="248"/>
    </location>
</feature>
<proteinExistence type="inferred from homology"/>